<feature type="domain" description="HTH arsR-type" evidence="1">
    <location>
        <begin position="1"/>
        <end position="94"/>
    </location>
</feature>
<dbReference type="GO" id="GO:0008757">
    <property type="term" value="F:S-adenosylmethionine-dependent methyltransferase activity"/>
    <property type="evidence" value="ECO:0007669"/>
    <property type="project" value="InterPro"/>
</dbReference>
<reference evidence="2 3" key="1">
    <citation type="submission" date="2018-05" db="EMBL/GenBank/DDBJ databases">
        <title>Leucothrix arctica sp. nov., isolated from Arctic seawater.</title>
        <authorList>
            <person name="Choi A."/>
            <person name="Baek K."/>
        </authorList>
    </citation>
    <scope>NUCLEOTIDE SEQUENCE [LARGE SCALE GENOMIC DNA]</scope>
    <source>
        <strain evidence="2 3">IMCC9719</strain>
    </source>
</reference>
<sequence>MQNLDTLLAALRAAGEHTRLRLLTLCARSELSVSELTQILGQSQPRVSRHLKLMVEAGLLERFPEGAQVFYRLSDRASVAPLAKVLVSLLDEKDAVLGRDLSRLDQVKDARALEAQSYFQKVAENWSDLRKLHVPQEQIEAELRALVGEGKVNRLLDIGTGTGRVLELLADRTESGVGVDFTSGMLAVARNNLEQAGLTHMQVRKGDMTALPLASRSFDLVTMNLVLHFTDDPAMAIQEAARVLAPKGRLFVVDFATHLEEYMRKEFQHRRLGFTDDEVRRFMQAAGLEMVNLKQFVGEPLTVKIWEVVSA</sequence>
<evidence type="ECO:0000259" key="1">
    <source>
        <dbReference type="PROSITE" id="PS50987"/>
    </source>
</evidence>
<dbReference type="InterPro" id="IPR036390">
    <property type="entry name" value="WH_DNA-bd_sf"/>
</dbReference>
<keyword evidence="3" id="KW-1185">Reference proteome</keyword>
<dbReference type="PANTHER" id="PTHR43591">
    <property type="entry name" value="METHYLTRANSFERASE"/>
    <property type="match status" value="1"/>
</dbReference>
<dbReference type="NCBIfam" id="NF033788">
    <property type="entry name" value="HTH_metalloreg"/>
    <property type="match status" value="1"/>
</dbReference>
<dbReference type="InterPro" id="IPR013216">
    <property type="entry name" value="Methyltransf_11"/>
</dbReference>
<comment type="caution">
    <text evidence="2">The sequence shown here is derived from an EMBL/GenBank/DDBJ whole genome shotgun (WGS) entry which is preliminary data.</text>
</comment>
<dbReference type="Pfam" id="PF01022">
    <property type="entry name" value="HTH_5"/>
    <property type="match status" value="1"/>
</dbReference>
<dbReference type="InterPro" id="IPR029063">
    <property type="entry name" value="SAM-dependent_MTases_sf"/>
</dbReference>
<name>A0A317CL68_9GAMM</name>
<organism evidence="2 3">
    <name type="scientific">Leucothrix arctica</name>
    <dbReference type="NCBI Taxonomy" id="1481894"/>
    <lineage>
        <taxon>Bacteria</taxon>
        <taxon>Pseudomonadati</taxon>
        <taxon>Pseudomonadota</taxon>
        <taxon>Gammaproteobacteria</taxon>
        <taxon>Thiotrichales</taxon>
        <taxon>Thiotrichaceae</taxon>
        <taxon>Leucothrix</taxon>
    </lineage>
</organism>
<accession>A0A317CL68</accession>
<gene>
    <name evidence="2" type="ORF">DKT75_07740</name>
</gene>
<dbReference type="InterPro" id="IPR001845">
    <property type="entry name" value="HTH_ArsR_DNA-bd_dom"/>
</dbReference>
<dbReference type="OrthoDB" id="9793058at2"/>
<dbReference type="SUPFAM" id="SSF53335">
    <property type="entry name" value="S-adenosyl-L-methionine-dependent methyltransferases"/>
    <property type="match status" value="1"/>
</dbReference>
<dbReference type="Pfam" id="PF08241">
    <property type="entry name" value="Methyltransf_11"/>
    <property type="match status" value="1"/>
</dbReference>
<dbReference type="SMART" id="SM00418">
    <property type="entry name" value="HTH_ARSR"/>
    <property type="match status" value="1"/>
</dbReference>
<dbReference type="InterPro" id="IPR036388">
    <property type="entry name" value="WH-like_DNA-bd_sf"/>
</dbReference>
<dbReference type="EMBL" id="QGKL01000023">
    <property type="protein sequence ID" value="PWQ97080.1"/>
    <property type="molecule type" value="Genomic_DNA"/>
</dbReference>
<dbReference type="PRINTS" id="PR00778">
    <property type="entry name" value="HTHARSR"/>
</dbReference>
<dbReference type="GO" id="GO:0003700">
    <property type="term" value="F:DNA-binding transcription factor activity"/>
    <property type="evidence" value="ECO:0007669"/>
    <property type="project" value="InterPro"/>
</dbReference>
<dbReference type="AlphaFoldDB" id="A0A317CL68"/>
<dbReference type="Gene3D" id="1.10.10.10">
    <property type="entry name" value="Winged helix-like DNA-binding domain superfamily/Winged helix DNA-binding domain"/>
    <property type="match status" value="1"/>
</dbReference>
<dbReference type="CDD" id="cd00090">
    <property type="entry name" value="HTH_ARSR"/>
    <property type="match status" value="1"/>
</dbReference>
<dbReference type="SUPFAM" id="SSF46785">
    <property type="entry name" value="Winged helix' DNA-binding domain"/>
    <property type="match status" value="1"/>
</dbReference>
<protein>
    <submittedName>
        <fullName evidence="2">ArsR family transcriptional regulator</fullName>
    </submittedName>
</protein>
<dbReference type="CDD" id="cd02440">
    <property type="entry name" value="AdoMet_MTases"/>
    <property type="match status" value="1"/>
</dbReference>
<evidence type="ECO:0000313" key="3">
    <source>
        <dbReference type="Proteomes" id="UP000245506"/>
    </source>
</evidence>
<dbReference type="Gene3D" id="3.40.50.150">
    <property type="entry name" value="Vaccinia Virus protein VP39"/>
    <property type="match status" value="1"/>
</dbReference>
<dbReference type="PROSITE" id="PS50987">
    <property type="entry name" value="HTH_ARSR_2"/>
    <property type="match status" value="1"/>
</dbReference>
<dbReference type="InterPro" id="IPR011991">
    <property type="entry name" value="ArsR-like_HTH"/>
</dbReference>
<evidence type="ECO:0000313" key="2">
    <source>
        <dbReference type="EMBL" id="PWQ97080.1"/>
    </source>
</evidence>
<dbReference type="RefSeq" id="WP_109822850.1">
    <property type="nucleotide sequence ID" value="NZ_QGKL01000023.1"/>
</dbReference>
<proteinExistence type="predicted"/>
<dbReference type="Proteomes" id="UP000245506">
    <property type="component" value="Unassembled WGS sequence"/>
</dbReference>